<dbReference type="InterPro" id="IPR011057">
    <property type="entry name" value="Mss4-like_sf"/>
</dbReference>
<keyword evidence="4" id="KW-0456">Lyase</keyword>
<dbReference type="PANTHER" id="PTHR33337">
    <property type="entry name" value="GFA DOMAIN-CONTAINING PROTEIN"/>
    <property type="match status" value="1"/>
</dbReference>
<evidence type="ECO:0000313" key="5">
    <source>
        <dbReference type="EMBL" id="NOI10532.1"/>
    </source>
</evidence>
<dbReference type="Proteomes" id="UP000532247">
    <property type="component" value="Unassembled WGS sequence"/>
</dbReference>
<dbReference type="InterPro" id="IPR006913">
    <property type="entry name" value="CENP-V/GFA"/>
</dbReference>
<evidence type="ECO:0000256" key="3">
    <source>
        <dbReference type="ARBA" id="ARBA00022833"/>
    </source>
</evidence>
<reference evidence="5 6" key="1">
    <citation type="submission" date="2019-09" db="EMBL/GenBank/DDBJ databases">
        <title>Draft genome sequencing and comparative genomics of hatchery-associated Vibrios.</title>
        <authorList>
            <person name="Kehlet-Delgado H."/>
            <person name="Mueller R.S."/>
        </authorList>
    </citation>
    <scope>NUCLEOTIDE SEQUENCE [LARGE SCALE GENOMIC DNA]</scope>
    <source>
        <strain evidence="5 6">081416A</strain>
    </source>
</reference>
<dbReference type="SUPFAM" id="SSF51316">
    <property type="entry name" value="Mss4-like"/>
    <property type="match status" value="1"/>
</dbReference>
<dbReference type="PANTHER" id="PTHR33337:SF40">
    <property type="entry name" value="CENP-V_GFA DOMAIN-CONTAINING PROTEIN-RELATED"/>
    <property type="match status" value="1"/>
</dbReference>
<gene>
    <name evidence="5" type="ORF">F0254_16995</name>
</gene>
<evidence type="ECO:0000256" key="4">
    <source>
        <dbReference type="ARBA" id="ARBA00023239"/>
    </source>
</evidence>
<dbReference type="Gene3D" id="3.90.1590.10">
    <property type="entry name" value="glutathione-dependent formaldehyde- activating enzyme (gfa)"/>
    <property type="match status" value="1"/>
</dbReference>
<organism evidence="5 6">
    <name type="scientific">Vibrio alginolyticus</name>
    <dbReference type="NCBI Taxonomy" id="663"/>
    <lineage>
        <taxon>Bacteria</taxon>
        <taxon>Pseudomonadati</taxon>
        <taxon>Pseudomonadota</taxon>
        <taxon>Gammaproteobacteria</taxon>
        <taxon>Vibrionales</taxon>
        <taxon>Vibrionaceae</taxon>
        <taxon>Vibrio</taxon>
    </lineage>
</organism>
<comment type="caution">
    <text evidence="5">The sequence shown here is derived from an EMBL/GenBank/DDBJ whole genome shotgun (WGS) entry which is preliminary data.</text>
</comment>
<dbReference type="Pfam" id="PF04828">
    <property type="entry name" value="GFA"/>
    <property type="match status" value="1"/>
</dbReference>
<sequence>MCAGFEGSCLCGGVRFSVSGFSEKVANCHCSMCRKFHGAAFGKLVGVKGLSWLTGKHLLKEFVASNGTTRMFCSNCGSSLGFRVKGESLEKIELAISVFDVDIPVKVDAQIYTGYKAKWCELHKGLGLVVALLTT</sequence>
<keyword evidence="3" id="KW-0862">Zinc</keyword>
<accession>A0A7Y4B4L0</accession>
<keyword evidence="2" id="KW-0479">Metal-binding</keyword>
<evidence type="ECO:0000313" key="6">
    <source>
        <dbReference type="Proteomes" id="UP000532247"/>
    </source>
</evidence>
<evidence type="ECO:0000256" key="1">
    <source>
        <dbReference type="ARBA" id="ARBA00005495"/>
    </source>
</evidence>
<dbReference type="PROSITE" id="PS51891">
    <property type="entry name" value="CENP_V_GFA"/>
    <property type="match status" value="1"/>
</dbReference>
<dbReference type="RefSeq" id="WP_104975382.1">
    <property type="nucleotide sequence ID" value="NZ_AP023187.1"/>
</dbReference>
<name>A0A7Y4B4L0_VIBAL</name>
<dbReference type="EMBL" id="VTYF01000010">
    <property type="protein sequence ID" value="NOI10532.1"/>
    <property type="molecule type" value="Genomic_DNA"/>
</dbReference>
<dbReference type="GO" id="GO:0046872">
    <property type="term" value="F:metal ion binding"/>
    <property type="evidence" value="ECO:0007669"/>
    <property type="project" value="UniProtKB-KW"/>
</dbReference>
<dbReference type="AlphaFoldDB" id="A0A7Y4B4L0"/>
<protein>
    <submittedName>
        <fullName evidence="5">GFA family protein</fullName>
    </submittedName>
</protein>
<evidence type="ECO:0000256" key="2">
    <source>
        <dbReference type="ARBA" id="ARBA00022723"/>
    </source>
</evidence>
<dbReference type="GO" id="GO:0016846">
    <property type="term" value="F:carbon-sulfur lyase activity"/>
    <property type="evidence" value="ECO:0007669"/>
    <property type="project" value="InterPro"/>
</dbReference>
<comment type="similarity">
    <text evidence="1">Belongs to the Gfa family.</text>
</comment>
<proteinExistence type="inferred from homology"/>